<evidence type="ECO:0000256" key="1">
    <source>
        <dbReference type="ARBA" id="ARBA00011062"/>
    </source>
</evidence>
<evidence type="ECO:0000313" key="6">
    <source>
        <dbReference type="Proteomes" id="UP000247498"/>
    </source>
</evidence>
<dbReference type="InterPro" id="IPR002828">
    <property type="entry name" value="SurE-like_Pase/nucleotidase"/>
</dbReference>
<evidence type="ECO:0000256" key="2">
    <source>
        <dbReference type="ARBA" id="ARBA00022723"/>
    </source>
</evidence>
<name>A0A2V0PCV9_9CHLO</name>
<dbReference type="GO" id="GO:0046872">
    <property type="term" value="F:metal ion binding"/>
    <property type="evidence" value="ECO:0007669"/>
    <property type="project" value="UniProtKB-KW"/>
</dbReference>
<proteinExistence type="inferred from homology"/>
<dbReference type="EMBL" id="BDRX01000105">
    <property type="protein sequence ID" value="GBF97684.1"/>
    <property type="molecule type" value="Genomic_DNA"/>
</dbReference>
<dbReference type="STRING" id="307507.A0A2V0PCV9"/>
<dbReference type="GO" id="GO:0008252">
    <property type="term" value="F:nucleotidase activity"/>
    <property type="evidence" value="ECO:0007669"/>
    <property type="project" value="InterPro"/>
</dbReference>
<feature type="domain" description="Survival protein SurE-like phosphatase/nucleotidase" evidence="4">
    <location>
        <begin position="37"/>
        <end position="233"/>
    </location>
</feature>
<reference evidence="5 6" key="1">
    <citation type="journal article" date="2018" name="Sci. Rep.">
        <title>Raphidocelis subcapitata (=Pseudokirchneriella subcapitata) provides an insight into genome evolution and environmental adaptations in the Sphaeropleales.</title>
        <authorList>
            <person name="Suzuki S."/>
            <person name="Yamaguchi H."/>
            <person name="Nakajima N."/>
            <person name="Kawachi M."/>
        </authorList>
    </citation>
    <scope>NUCLEOTIDE SEQUENCE [LARGE SCALE GENOMIC DNA]</scope>
    <source>
        <strain evidence="5 6">NIES-35</strain>
    </source>
</reference>
<evidence type="ECO:0000313" key="5">
    <source>
        <dbReference type="EMBL" id="GBF97684.1"/>
    </source>
</evidence>
<dbReference type="HAMAP" id="MF_00060">
    <property type="entry name" value="SurE"/>
    <property type="match status" value="1"/>
</dbReference>
<dbReference type="Gene3D" id="3.40.1210.10">
    <property type="entry name" value="Survival protein SurE-like phosphatase/nucleotidase"/>
    <property type="match status" value="1"/>
</dbReference>
<accession>A0A2V0PCV9</accession>
<keyword evidence="2" id="KW-0479">Metal-binding</keyword>
<dbReference type="Pfam" id="PF01975">
    <property type="entry name" value="SurE"/>
    <property type="match status" value="1"/>
</dbReference>
<dbReference type="SUPFAM" id="SSF64167">
    <property type="entry name" value="SurE-like"/>
    <property type="match status" value="1"/>
</dbReference>
<dbReference type="FunCoup" id="A0A2V0PCV9">
    <property type="interactions" value="44"/>
</dbReference>
<dbReference type="InterPro" id="IPR030048">
    <property type="entry name" value="SurE"/>
</dbReference>
<keyword evidence="3" id="KW-0378">Hydrolase</keyword>
<dbReference type="NCBIfam" id="TIGR00087">
    <property type="entry name" value="surE"/>
    <property type="match status" value="1"/>
</dbReference>
<comment type="caution">
    <text evidence="5">The sequence shown here is derived from an EMBL/GenBank/DDBJ whole genome shotgun (WGS) entry which is preliminary data.</text>
</comment>
<dbReference type="Proteomes" id="UP000247498">
    <property type="component" value="Unassembled WGS sequence"/>
</dbReference>
<organism evidence="5 6">
    <name type="scientific">Raphidocelis subcapitata</name>
    <dbReference type="NCBI Taxonomy" id="307507"/>
    <lineage>
        <taxon>Eukaryota</taxon>
        <taxon>Viridiplantae</taxon>
        <taxon>Chlorophyta</taxon>
        <taxon>core chlorophytes</taxon>
        <taxon>Chlorophyceae</taxon>
        <taxon>CS clade</taxon>
        <taxon>Sphaeropleales</taxon>
        <taxon>Selenastraceae</taxon>
        <taxon>Raphidocelis</taxon>
    </lineage>
</organism>
<evidence type="ECO:0000259" key="4">
    <source>
        <dbReference type="Pfam" id="PF01975"/>
    </source>
</evidence>
<sequence>MSGPFLPLAAVHTDASAARTAAAPPAVQRHTMPPQRVLVSNDDGINAPGLRALVLALSKLEGVEVYVCAPSEERSGQSHAITLTRYLSCHPHPEVQGAVEAYAVDGTPADTVMLALHGPVFGVQFDLVVSGINRGDNCGLHITYSGTVGAAREAACKGVPSVALSLDSHMARRLDDYTASSRLAAAVVSALLAVLAEAPEALSDMSEGLVLNVNVPAGGLEQMRGVKLTHQGTGCFFPSWREVHERQGPHMAQVEEHTEATRLFRNYAGGYRQDGTEGSDMAAVSGGWASITPLGLRSDMLFKTRIAHGSSNSGVSAVQERHARGCVAAAAQVVQRAAAALGMEAAGTEGVEWPVVD</sequence>
<dbReference type="PANTHER" id="PTHR30457">
    <property type="entry name" value="5'-NUCLEOTIDASE SURE"/>
    <property type="match status" value="1"/>
</dbReference>
<protein>
    <recommendedName>
        <fullName evidence="4">Survival protein SurE-like phosphatase/nucleotidase domain-containing protein</fullName>
    </recommendedName>
</protein>
<evidence type="ECO:0000256" key="3">
    <source>
        <dbReference type="ARBA" id="ARBA00022801"/>
    </source>
</evidence>
<keyword evidence="6" id="KW-1185">Reference proteome</keyword>
<dbReference type="InterPro" id="IPR036523">
    <property type="entry name" value="SurE-like_sf"/>
</dbReference>
<dbReference type="PANTHER" id="PTHR30457:SF0">
    <property type="entry name" value="PHOSPHATASE, PUTATIVE (AFU_ORTHOLOGUE AFUA_4G01070)-RELATED"/>
    <property type="match status" value="1"/>
</dbReference>
<dbReference type="OrthoDB" id="202825at2759"/>
<dbReference type="InParanoid" id="A0A2V0PCV9"/>
<gene>
    <name evidence="5" type="ORF">Rsub_09742</name>
</gene>
<comment type="similarity">
    <text evidence="1">Belongs to the SurE nucleotidase family.</text>
</comment>
<dbReference type="AlphaFoldDB" id="A0A2V0PCV9"/>